<dbReference type="EMBL" id="AQHW01000017">
    <property type="protein sequence ID" value="KKB54199.1"/>
    <property type="molecule type" value="Genomic_DNA"/>
</dbReference>
<dbReference type="Pfam" id="PF09820">
    <property type="entry name" value="AAA-ATPase_like"/>
    <property type="match status" value="1"/>
</dbReference>
<dbReference type="AlphaFoldDB" id="A0A0F5J8U2"/>
<name>A0A0F5J8U2_9BACT</name>
<evidence type="ECO:0000313" key="3">
    <source>
        <dbReference type="Proteomes" id="UP000033035"/>
    </source>
</evidence>
<reference evidence="2 3" key="1">
    <citation type="submission" date="2013-04" db="EMBL/GenBank/DDBJ databases">
        <title>The Genome Sequence of Parabacteroides gordonii DSM 23371.</title>
        <authorList>
            <consortium name="The Broad Institute Genomics Platform"/>
            <person name="Earl A."/>
            <person name="Ward D."/>
            <person name="Feldgarden M."/>
            <person name="Gevers D."/>
            <person name="Martens E."/>
            <person name="Sakamoto M."/>
            <person name="Benno Y."/>
            <person name="Suzuki N."/>
            <person name="Matsunaga N."/>
            <person name="Koshihara K."/>
            <person name="Seki M."/>
            <person name="Komiya H."/>
            <person name="Walker B."/>
            <person name="Young S."/>
            <person name="Zeng Q."/>
            <person name="Gargeya S."/>
            <person name="Fitzgerald M."/>
            <person name="Haas B."/>
            <person name="Abouelleil A."/>
            <person name="Allen A.W."/>
            <person name="Alvarado L."/>
            <person name="Arachchi H.M."/>
            <person name="Berlin A.M."/>
            <person name="Chapman S.B."/>
            <person name="Gainer-Dewar J."/>
            <person name="Goldberg J."/>
            <person name="Griggs A."/>
            <person name="Gujja S."/>
            <person name="Hansen M."/>
            <person name="Howarth C."/>
            <person name="Imamovic A."/>
            <person name="Ireland A."/>
            <person name="Larimer J."/>
            <person name="McCowan C."/>
            <person name="Murphy C."/>
            <person name="Pearson M."/>
            <person name="Poon T.W."/>
            <person name="Priest M."/>
            <person name="Roberts A."/>
            <person name="Saif S."/>
            <person name="Shea T."/>
            <person name="Sisk P."/>
            <person name="Sykes S."/>
            <person name="Wortman J."/>
            <person name="Nusbaum C."/>
            <person name="Birren B."/>
        </authorList>
    </citation>
    <scope>NUCLEOTIDE SEQUENCE [LARGE SCALE GENOMIC DNA]</scope>
    <source>
        <strain evidence="2 3">MS-1</strain>
    </source>
</reference>
<evidence type="ECO:0000313" key="2">
    <source>
        <dbReference type="EMBL" id="KKB54199.1"/>
    </source>
</evidence>
<dbReference type="STRING" id="1203610.HMPREF1536_03780"/>
<keyword evidence="3" id="KW-1185">Reference proteome</keyword>
<gene>
    <name evidence="2" type="ORF">HMPREF1536_03780</name>
</gene>
<dbReference type="InterPro" id="IPR018631">
    <property type="entry name" value="AAA-ATPase-like_dom"/>
</dbReference>
<accession>A0A0F5J8U2</accession>
<dbReference type="HOGENOM" id="CLU_2845832_0_0_10"/>
<sequence length="65" mass="7818">MAKLYPIGIQNFKSLRQDGYIYVDKTELIYQLVKAGRYYFLSRPHREKFAYFYLGSLFLGEERVI</sequence>
<protein>
    <recommendedName>
        <fullName evidence="1">AAA-ATPase-like domain-containing protein</fullName>
    </recommendedName>
</protein>
<dbReference type="Proteomes" id="UP000033035">
    <property type="component" value="Unassembled WGS sequence"/>
</dbReference>
<comment type="caution">
    <text evidence="2">The sequence shown here is derived from an EMBL/GenBank/DDBJ whole genome shotgun (WGS) entry which is preliminary data.</text>
</comment>
<organism evidence="2 3">
    <name type="scientific">Parabacteroides gordonii MS-1 = DSM 23371</name>
    <dbReference type="NCBI Taxonomy" id="1203610"/>
    <lineage>
        <taxon>Bacteria</taxon>
        <taxon>Pseudomonadati</taxon>
        <taxon>Bacteroidota</taxon>
        <taxon>Bacteroidia</taxon>
        <taxon>Bacteroidales</taxon>
        <taxon>Tannerellaceae</taxon>
        <taxon>Parabacteroides</taxon>
    </lineage>
</organism>
<feature type="domain" description="AAA-ATPase-like" evidence="1">
    <location>
        <begin position="6"/>
        <end position="46"/>
    </location>
</feature>
<dbReference type="PATRIC" id="fig|1203610.3.peg.3854"/>
<proteinExistence type="predicted"/>
<evidence type="ECO:0000259" key="1">
    <source>
        <dbReference type="Pfam" id="PF09820"/>
    </source>
</evidence>